<comment type="subcellular location">
    <subcellularLocation>
        <location evidence="1 11">Cytoplasm</location>
    </subcellularLocation>
</comment>
<dbReference type="GO" id="GO:0016791">
    <property type="term" value="F:phosphatase activity"/>
    <property type="evidence" value="ECO:0007669"/>
    <property type="project" value="InterPro"/>
</dbReference>
<dbReference type="NCBIfam" id="TIGR01662">
    <property type="entry name" value="HAD-SF-IIIA"/>
    <property type="match status" value="1"/>
</dbReference>
<organism evidence="15 16">
    <name type="scientific">Centipeda periodontii DSM 2778</name>
    <dbReference type="NCBI Taxonomy" id="888060"/>
    <lineage>
        <taxon>Bacteria</taxon>
        <taxon>Bacillati</taxon>
        <taxon>Bacillota</taxon>
        <taxon>Negativicutes</taxon>
        <taxon>Selenomonadales</taxon>
        <taxon>Selenomonadaceae</taxon>
        <taxon>Centipeda</taxon>
    </lineage>
</organism>
<comment type="catalytic activity">
    <reaction evidence="7">
        <text>D-glycero-alpha-D-manno-heptose 1,7-bisphosphate + H2O = D-glycero-alpha-D-manno-heptose 1-phosphate + phosphate</text>
        <dbReference type="Rhea" id="RHEA:28522"/>
        <dbReference type="ChEBI" id="CHEBI:15377"/>
        <dbReference type="ChEBI" id="CHEBI:43474"/>
        <dbReference type="ChEBI" id="CHEBI:60207"/>
        <dbReference type="ChEBI" id="CHEBI:61574"/>
        <dbReference type="EC" id="3.1.3.83"/>
    </reaction>
</comment>
<evidence type="ECO:0000256" key="7">
    <source>
        <dbReference type="ARBA" id="ARBA00051130"/>
    </source>
</evidence>
<evidence type="ECO:0000256" key="13">
    <source>
        <dbReference type="PIRSR" id="PIRSR004682-3"/>
    </source>
</evidence>
<keyword evidence="14" id="KW-0460">Magnesium</keyword>
<keyword evidence="15" id="KW-0645">Protease</keyword>
<evidence type="ECO:0000256" key="4">
    <source>
        <dbReference type="ARBA" id="ARBA00022801"/>
    </source>
</evidence>
<keyword evidence="6 11" id="KW-0119">Carbohydrate metabolism</keyword>
<feature type="binding site" evidence="14">
    <location>
        <position position="9"/>
    </location>
    <ligand>
        <name>Mg(2+)</name>
        <dbReference type="ChEBI" id="CHEBI:18420"/>
    </ligand>
</feature>
<comment type="cofactor">
    <cofactor evidence="14">
        <name>Zn(2+)</name>
        <dbReference type="ChEBI" id="CHEBI:29105"/>
    </cofactor>
</comment>
<keyword evidence="2 11" id="KW-0963">Cytoplasm</keyword>
<feature type="site" description="Stabilizes the phosphoryl group" evidence="13">
    <location>
        <position position="109"/>
    </location>
</feature>
<evidence type="ECO:0000256" key="11">
    <source>
        <dbReference type="PIRNR" id="PIRNR004682"/>
    </source>
</evidence>
<keyword evidence="16" id="KW-1185">Reference proteome</keyword>
<keyword evidence="3 14" id="KW-0479">Metal-binding</keyword>
<feature type="active site" description="Nucleophile" evidence="12">
    <location>
        <position position="9"/>
    </location>
</feature>
<keyword evidence="15" id="KW-0547">Nucleotide-binding</keyword>
<keyword evidence="15" id="KW-0067">ATP-binding</keyword>
<dbReference type="Proteomes" id="UP000004067">
    <property type="component" value="Unassembled WGS sequence"/>
</dbReference>
<evidence type="ECO:0000256" key="6">
    <source>
        <dbReference type="ARBA" id="ARBA00023277"/>
    </source>
</evidence>
<feature type="site" description="Stabilizes the phosphoryl group" evidence="13">
    <location>
        <position position="51"/>
    </location>
</feature>
<reference evidence="15 16" key="1">
    <citation type="submission" date="2011-04" db="EMBL/GenBank/DDBJ databases">
        <authorList>
            <person name="Muzny D."/>
            <person name="Qin X."/>
            <person name="Deng J."/>
            <person name="Jiang H."/>
            <person name="Liu Y."/>
            <person name="Qu J."/>
            <person name="Song X.-Z."/>
            <person name="Zhang L."/>
            <person name="Thornton R."/>
            <person name="Coyle M."/>
            <person name="Francisco L."/>
            <person name="Jackson L."/>
            <person name="Javaid M."/>
            <person name="Korchina V."/>
            <person name="Kovar C."/>
            <person name="Mata R."/>
            <person name="Mathew T."/>
            <person name="Ngo R."/>
            <person name="Nguyen L."/>
            <person name="Nguyen N."/>
            <person name="Okwuonu G."/>
            <person name="Ongeri F."/>
            <person name="Pham C."/>
            <person name="Simmons D."/>
            <person name="Wilczek-Boney K."/>
            <person name="Hale W."/>
            <person name="Jakkamsetti A."/>
            <person name="Pham P."/>
            <person name="Ruth R."/>
            <person name="San Lucas F."/>
            <person name="Warren J."/>
            <person name="Zhang J."/>
            <person name="Zhao Z."/>
            <person name="Zhou C."/>
            <person name="Zhu D."/>
            <person name="Lee S."/>
            <person name="Bess C."/>
            <person name="Blankenburg K."/>
            <person name="Forbes L."/>
            <person name="Fu Q."/>
            <person name="Gubbala S."/>
            <person name="Hirani K."/>
            <person name="Jayaseelan J.C."/>
            <person name="Lara F."/>
            <person name="Munidasa M."/>
            <person name="Palculict T."/>
            <person name="Patil S."/>
            <person name="Pu L.-L."/>
            <person name="Saada N."/>
            <person name="Tang L."/>
            <person name="Weissenberger G."/>
            <person name="Zhu Y."/>
            <person name="Hemphill L."/>
            <person name="Shang Y."/>
            <person name="Youmans B."/>
            <person name="Ayvaz T."/>
            <person name="Ross M."/>
            <person name="Santibanez J."/>
            <person name="Aqrawi P."/>
            <person name="Gross S."/>
            <person name="Joshi V."/>
            <person name="Fowler G."/>
            <person name="Nazareth L."/>
            <person name="Reid J."/>
            <person name="Worley K."/>
            <person name="Petrosino J."/>
            <person name="Highlander S."/>
            <person name="Gibbs R."/>
        </authorList>
    </citation>
    <scope>NUCLEOTIDE SEQUENCE [LARGE SCALE GENOMIC DNA]</scope>
    <source>
        <strain evidence="15 16">DSM 2778</strain>
    </source>
</reference>
<comment type="cofactor">
    <cofactor evidence="14">
        <name>Mg(2+)</name>
        <dbReference type="ChEBI" id="CHEBI:18420"/>
    </cofactor>
</comment>
<dbReference type="GO" id="GO:0005524">
    <property type="term" value="F:ATP binding"/>
    <property type="evidence" value="ECO:0007669"/>
    <property type="project" value="UniProtKB-KW"/>
</dbReference>
<feature type="active site" description="Nucleophile" evidence="12">
    <location>
        <position position="11"/>
    </location>
</feature>
<dbReference type="RefSeq" id="WP_006307792.1">
    <property type="nucleotide sequence ID" value="NZ_GL892076.1"/>
</dbReference>
<keyword evidence="4 11" id="KW-0378">Hydrolase</keyword>
<comment type="pathway">
    <text evidence="9">Nucleotide-sugar biosynthesis; GDP-D-glycero-alpha-D-manno-heptose biosynthesis; GDP-D-glycero-alpha-D-manno-heptose from D-glycero-alpha-D-manno-heptose 7-phosphate: step 2/3.</text>
</comment>
<dbReference type="InterPro" id="IPR023214">
    <property type="entry name" value="HAD_sf"/>
</dbReference>
<dbReference type="AlphaFoldDB" id="F5RQM1"/>
<feature type="binding site" evidence="14">
    <location>
        <position position="11"/>
    </location>
    <ligand>
        <name>Mg(2+)</name>
        <dbReference type="ChEBI" id="CHEBI:18420"/>
    </ligand>
</feature>
<proteinExistence type="inferred from homology"/>
<evidence type="ECO:0000256" key="12">
    <source>
        <dbReference type="PIRSR" id="PIRSR004682-1"/>
    </source>
</evidence>
<evidence type="ECO:0000256" key="1">
    <source>
        <dbReference type="ARBA" id="ARBA00004496"/>
    </source>
</evidence>
<dbReference type="InterPro" id="IPR036412">
    <property type="entry name" value="HAD-like_sf"/>
</dbReference>
<dbReference type="EMBL" id="AFHQ01000063">
    <property type="protein sequence ID" value="EGK56715.1"/>
    <property type="molecule type" value="Genomic_DNA"/>
</dbReference>
<sequence length="174" mass="19488">MANKAIFFDRDGTLNEDVDYLYEPEKFIWVEGAVAAIRWANAHGYIVVVVTNQSGIARGYYDEAAVLRLHDWMNAQLTKHGAHIDAFYYCPHHPEAEIPAYRKPCDCRKPAPGMILRAIREHDIDPAASYLFGDGARDIEAAESAGVRGVRYTGGSLLDCVQAAVESPRYNEWI</sequence>
<dbReference type="GO" id="GO:0008233">
    <property type="term" value="F:peptidase activity"/>
    <property type="evidence" value="ECO:0007669"/>
    <property type="project" value="UniProtKB-KW"/>
</dbReference>
<dbReference type="NCBIfam" id="TIGR01656">
    <property type="entry name" value="Histidinol-ppas"/>
    <property type="match status" value="1"/>
</dbReference>
<dbReference type="NCBIfam" id="TIGR00213">
    <property type="entry name" value="GmhB_yaeD"/>
    <property type="match status" value="1"/>
</dbReference>
<evidence type="ECO:0000313" key="16">
    <source>
        <dbReference type="Proteomes" id="UP000004067"/>
    </source>
</evidence>
<gene>
    <name evidence="15" type="primary">clpA</name>
    <name evidence="15" type="ORF">HMPREF9081_2616</name>
</gene>
<dbReference type="CDD" id="cd07503">
    <property type="entry name" value="HAD_HisB-N"/>
    <property type="match status" value="1"/>
</dbReference>
<dbReference type="Gene3D" id="3.40.50.1000">
    <property type="entry name" value="HAD superfamily/HAD-like"/>
    <property type="match status" value="1"/>
</dbReference>
<evidence type="ECO:0000256" key="2">
    <source>
        <dbReference type="ARBA" id="ARBA00022490"/>
    </source>
</evidence>
<dbReference type="GO" id="GO:0005737">
    <property type="term" value="C:cytoplasm"/>
    <property type="evidence" value="ECO:0007669"/>
    <property type="project" value="UniProtKB-SubCell"/>
</dbReference>
<comment type="similarity">
    <text evidence="10 11">Belongs to the gmhB family.</text>
</comment>
<dbReference type="FunFam" id="3.40.50.1000:FF:000037">
    <property type="entry name" value="D,D-heptose 1,7-bisphosphate phosphatase"/>
    <property type="match status" value="1"/>
</dbReference>
<evidence type="ECO:0000256" key="5">
    <source>
        <dbReference type="ARBA" id="ARBA00022833"/>
    </source>
</evidence>
<dbReference type="GO" id="GO:0046872">
    <property type="term" value="F:metal ion binding"/>
    <property type="evidence" value="ECO:0007669"/>
    <property type="project" value="UniProtKB-KW"/>
</dbReference>
<dbReference type="PANTHER" id="PTHR42891">
    <property type="entry name" value="D-GLYCERO-BETA-D-MANNO-HEPTOSE-1,7-BISPHOSPHATE 7-PHOSPHATASE"/>
    <property type="match status" value="1"/>
</dbReference>
<evidence type="ECO:0000256" key="9">
    <source>
        <dbReference type="ARBA" id="ARBA00060656"/>
    </source>
</evidence>
<dbReference type="eggNOG" id="COG0241">
    <property type="taxonomic scope" value="Bacteria"/>
</dbReference>
<dbReference type="SUPFAM" id="SSF56784">
    <property type="entry name" value="HAD-like"/>
    <property type="match status" value="1"/>
</dbReference>
<dbReference type="InterPro" id="IPR006549">
    <property type="entry name" value="HAD-SF_hydro_IIIA"/>
</dbReference>
<feature type="binding site" evidence="14">
    <location>
        <position position="107"/>
    </location>
    <ligand>
        <name>Zn(2+)</name>
        <dbReference type="ChEBI" id="CHEBI:29105"/>
    </ligand>
</feature>
<dbReference type="PIRSF" id="PIRSF004682">
    <property type="entry name" value="GmhB"/>
    <property type="match status" value="1"/>
</dbReference>
<feature type="site" description="Contributes to substrate recognition" evidence="13">
    <location>
        <position position="108"/>
    </location>
</feature>
<evidence type="ECO:0000256" key="8">
    <source>
        <dbReference type="ARBA" id="ARBA00058363"/>
    </source>
</evidence>
<evidence type="ECO:0000313" key="15">
    <source>
        <dbReference type="EMBL" id="EGK56715.1"/>
    </source>
</evidence>
<keyword evidence="5 14" id="KW-0862">Zinc</keyword>
<dbReference type="GO" id="GO:0005975">
    <property type="term" value="P:carbohydrate metabolic process"/>
    <property type="evidence" value="ECO:0007669"/>
    <property type="project" value="InterPro"/>
</dbReference>
<dbReference type="STRING" id="888060.HMPREF9081_2616"/>
<dbReference type="OrthoDB" id="9801899at2"/>
<comment type="caution">
    <text evidence="15">The sequence shown here is derived from an EMBL/GenBank/DDBJ whole genome shotgun (WGS) entry which is preliminary data.</text>
</comment>
<evidence type="ECO:0000256" key="14">
    <source>
        <dbReference type="PIRSR" id="PIRSR004682-4"/>
    </source>
</evidence>
<evidence type="ECO:0000256" key="10">
    <source>
        <dbReference type="ARBA" id="ARBA00061616"/>
    </source>
</evidence>
<feature type="binding site" evidence="14">
    <location>
        <position position="134"/>
    </location>
    <ligand>
        <name>Mg(2+)</name>
        <dbReference type="ChEBI" id="CHEBI:18420"/>
    </ligand>
</feature>
<feature type="binding site" evidence="14">
    <location>
        <position position="92"/>
    </location>
    <ligand>
        <name>Zn(2+)</name>
        <dbReference type="ChEBI" id="CHEBI:29105"/>
    </ligand>
</feature>
<feature type="binding site" evidence="14">
    <location>
        <position position="105"/>
    </location>
    <ligand>
        <name>Zn(2+)</name>
        <dbReference type="ChEBI" id="CHEBI:29105"/>
    </ligand>
</feature>
<evidence type="ECO:0000256" key="3">
    <source>
        <dbReference type="ARBA" id="ARBA00022723"/>
    </source>
</evidence>
<feature type="binding site" evidence="14">
    <location>
        <position position="90"/>
    </location>
    <ligand>
        <name>Zn(2+)</name>
        <dbReference type="ChEBI" id="CHEBI:29105"/>
    </ligand>
</feature>
<dbReference type="EC" id="3.1.3.-" evidence="11"/>
<dbReference type="InterPro" id="IPR004446">
    <property type="entry name" value="Heptose_bisP_phosphatase"/>
</dbReference>
<name>F5RQM1_9FIRM</name>
<dbReference type="PANTHER" id="PTHR42891:SF1">
    <property type="entry name" value="D-GLYCERO-BETA-D-MANNO-HEPTOSE-1,7-BISPHOSPHATE 7-PHOSPHATASE"/>
    <property type="match status" value="1"/>
</dbReference>
<dbReference type="Pfam" id="PF13242">
    <property type="entry name" value="Hydrolase_like"/>
    <property type="match status" value="1"/>
</dbReference>
<dbReference type="InterPro" id="IPR006543">
    <property type="entry name" value="Histidinol-phos"/>
</dbReference>
<comment type="function">
    <text evidence="8">Converts the D-glycero-alpha-D-manno-heptose 1,7-bisphosphate intermediate into D-glycero-alpha-D-manno-heptose 1-phosphate by removing the phosphate group at the C-7 position.</text>
</comment>
<dbReference type="GO" id="GO:0006508">
    <property type="term" value="P:proteolysis"/>
    <property type="evidence" value="ECO:0007669"/>
    <property type="project" value="UniProtKB-KW"/>
</dbReference>
<protein>
    <recommendedName>
        <fullName evidence="11">D,D-heptose 1,7-bisphosphate phosphatase</fullName>
        <ecNumber evidence="11">3.1.3.-</ecNumber>
    </recommendedName>
</protein>
<dbReference type="HOGENOM" id="CLU_085077_3_2_9"/>
<accession>F5RQM1</accession>